<name>A0A8X6TMN6_NEPPI</name>
<dbReference type="EMBL" id="BMAW01108027">
    <property type="protein sequence ID" value="GFT31970.1"/>
    <property type="molecule type" value="Genomic_DNA"/>
</dbReference>
<organism evidence="1 2">
    <name type="scientific">Nephila pilipes</name>
    <name type="common">Giant wood spider</name>
    <name type="synonym">Nephila maculata</name>
    <dbReference type="NCBI Taxonomy" id="299642"/>
    <lineage>
        <taxon>Eukaryota</taxon>
        <taxon>Metazoa</taxon>
        <taxon>Ecdysozoa</taxon>
        <taxon>Arthropoda</taxon>
        <taxon>Chelicerata</taxon>
        <taxon>Arachnida</taxon>
        <taxon>Araneae</taxon>
        <taxon>Araneomorphae</taxon>
        <taxon>Entelegynae</taxon>
        <taxon>Araneoidea</taxon>
        <taxon>Nephilidae</taxon>
        <taxon>Nephila</taxon>
    </lineage>
</organism>
<proteinExistence type="predicted"/>
<gene>
    <name evidence="1" type="ORF">NPIL_285411</name>
</gene>
<evidence type="ECO:0000313" key="1">
    <source>
        <dbReference type="EMBL" id="GFT31970.1"/>
    </source>
</evidence>
<comment type="caution">
    <text evidence="1">The sequence shown here is derived from an EMBL/GenBank/DDBJ whole genome shotgun (WGS) entry which is preliminary data.</text>
</comment>
<evidence type="ECO:0000313" key="2">
    <source>
        <dbReference type="Proteomes" id="UP000887013"/>
    </source>
</evidence>
<keyword evidence="2" id="KW-1185">Reference proteome</keyword>
<accession>A0A8X6TMN6</accession>
<protein>
    <submittedName>
        <fullName evidence="1">Uncharacterized protein</fullName>
    </submittedName>
</protein>
<dbReference type="Proteomes" id="UP000887013">
    <property type="component" value="Unassembled WGS sequence"/>
</dbReference>
<dbReference type="AlphaFoldDB" id="A0A8X6TMN6"/>
<reference evidence="1" key="1">
    <citation type="submission" date="2020-08" db="EMBL/GenBank/DDBJ databases">
        <title>Multicomponent nature underlies the extraordinary mechanical properties of spider dragline silk.</title>
        <authorList>
            <person name="Kono N."/>
            <person name="Nakamura H."/>
            <person name="Mori M."/>
            <person name="Yoshida Y."/>
            <person name="Ohtoshi R."/>
            <person name="Malay A.D."/>
            <person name="Moran D.A.P."/>
            <person name="Tomita M."/>
            <person name="Numata K."/>
            <person name="Arakawa K."/>
        </authorList>
    </citation>
    <scope>NUCLEOTIDE SEQUENCE</scope>
</reference>
<sequence>MPVFNKNSNLYPFGLNTDPKRRILSLLGETNSPVRHPWFQARRARILSSHTALVQQNVTCCLRTSSEDVILTTQDNFAIYILSLKI</sequence>